<evidence type="ECO:0000256" key="2">
    <source>
        <dbReference type="ARBA" id="ARBA00007825"/>
    </source>
</evidence>
<dbReference type="Proteomes" id="UP001565368">
    <property type="component" value="Unassembled WGS sequence"/>
</dbReference>
<name>A0ABR3Q3U1_9TREE</name>
<keyword evidence="6" id="KW-0408">Iron</keyword>
<feature type="domain" description="Catechol dioxygenase N-terminal" evidence="8">
    <location>
        <begin position="54"/>
        <end position="128"/>
    </location>
</feature>
<proteinExistence type="inferred from homology"/>
<keyword evidence="3" id="KW-0479">Metal-binding</keyword>
<reference evidence="9 10" key="1">
    <citation type="submission" date="2023-08" db="EMBL/GenBank/DDBJ databases">
        <title>Annotated Genome Sequence of Vanrija albida AlHP1.</title>
        <authorList>
            <person name="Herzog R."/>
        </authorList>
    </citation>
    <scope>NUCLEOTIDE SEQUENCE [LARGE SCALE GENOMIC DNA]</scope>
    <source>
        <strain evidence="9 10">AlHP1</strain>
    </source>
</reference>
<dbReference type="PANTHER" id="PTHR33711:SF7">
    <property type="entry name" value="INTRADIOL RING-CLEAVAGE DIOXYGENASES DOMAIN-CONTAINING PROTEIN-RELATED"/>
    <property type="match status" value="1"/>
</dbReference>
<gene>
    <name evidence="9" type="ORF">Q8F55_003392</name>
</gene>
<accession>A0ABR3Q3U1</accession>
<evidence type="ECO:0000313" key="9">
    <source>
        <dbReference type="EMBL" id="KAL1409409.1"/>
    </source>
</evidence>
<keyword evidence="5" id="KW-0560">Oxidoreductase</keyword>
<sequence>MPPLTNLPHLGKAVQDALARGAPDINTDNLPSMKDLNADNLTDLVHLIDGQCPNPRQKFLMDKLVQHLHDYVRETQLTTEEWMTAIKFLTATGQICTDLRQEFILLSDVLGVSALVDVVNHPKPKGATESTVLGPFFVEETREIKNGDTIASEGKGEYMLVKGSVKNLRGEPVPNCLIETWETDNDGFYDTQYAEYDVDCRGRLRTDDKGEYVFRAVLPVAYPIPNDGPVGKWLRSMNRHVFRPAHLHMMLQAQGYEELVTSLYFEGDVFLTSDAVFGVKGSLVKTPDVVTDEAEARKYGFKSSPFHLVTQDFVLLTEEESEQEKAKARKERGVDSVPT</sequence>
<evidence type="ECO:0008006" key="11">
    <source>
        <dbReference type="Google" id="ProtNLM"/>
    </source>
</evidence>
<dbReference type="InterPro" id="IPR015889">
    <property type="entry name" value="Intradiol_dOase_core"/>
</dbReference>
<evidence type="ECO:0000313" key="10">
    <source>
        <dbReference type="Proteomes" id="UP001565368"/>
    </source>
</evidence>
<keyword evidence="4" id="KW-0223">Dioxygenase</keyword>
<dbReference type="InterPro" id="IPR050770">
    <property type="entry name" value="Intradiol_RC_Dioxygenase"/>
</dbReference>
<comment type="caution">
    <text evidence="9">The sequence shown here is derived from an EMBL/GenBank/DDBJ whole genome shotgun (WGS) entry which is preliminary data.</text>
</comment>
<comment type="similarity">
    <text evidence="2">Belongs to the intradiol ring-cleavage dioxygenase family.</text>
</comment>
<dbReference type="InterPro" id="IPR000627">
    <property type="entry name" value="Intradiol_dOase_C"/>
</dbReference>
<dbReference type="InterPro" id="IPR007535">
    <property type="entry name" value="Catechol_dOase_N"/>
</dbReference>
<dbReference type="PANTHER" id="PTHR33711">
    <property type="entry name" value="DIOXYGENASE, PUTATIVE (AFU_ORTHOLOGUE AFUA_2G02910)-RELATED"/>
    <property type="match status" value="1"/>
</dbReference>
<dbReference type="RefSeq" id="XP_069209353.1">
    <property type="nucleotide sequence ID" value="XM_069351935.1"/>
</dbReference>
<feature type="domain" description="Intradiol ring-cleavage dioxygenases" evidence="7">
    <location>
        <begin position="134"/>
        <end position="299"/>
    </location>
</feature>
<evidence type="ECO:0000256" key="5">
    <source>
        <dbReference type="ARBA" id="ARBA00023002"/>
    </source>
</evidence>
<keyword evidence="10" id="KW-1185">Reference proteome</keyword>
<dbReference type="GeneID" id="95984435"/>
<evidence type="ECO:0000259" key="7">
    <source>
        <dbReference type="Pfam" id="PF00775"/>
    </source>
</evidence>
<dbReference type="Pfam" id="PF04444">
    <property type="entry name" value="Dioxygenase_N"/>
    <property type="match status" value="1"/>
</dbReference>
<protein>
    <recommendedName>
        <fullName evidence="11">Intradiol ring-cleavage dioxygenases domain-containing protein</fullName>
    </recommendedName>
</protein>
<evidence type="ECO:0000256" key="6">
    <source>
        <dbReference type="ARBA" id="ARBA00023004"/>
    </source>
</evidence>
<evidence type="ECO:0000256" key="1">
    <source>
        <dbReference type="ARBA" id="ARBA00001965"/>
    </source>
</evidence>
<evidence type="ECO:0000256" key="3">
    <source>
        <dbReference type="ARBA" id="ARBA00022723"/>
    </source>
</evidence>
<organism evidence="9 10">
    <name type="scientific">Vanrija albida</name>
    <dbReference type="NCBI Taxonomy" id="181172"/>
    <lineage>
        <taxon>Eukaryota</taxon>
        <taxon>Fungi</taxon>
        <taxon>Dikarya</taxon>
        <taxon>Basidiomycota</taxon>
        <taxon>Agaricomycotina</taxon>
        <taxon>Tremellomycetes</taxon>
        <taxon>Trichosporonales</taxon>
        <taxon>Trichosporonaceae</taxon>
        <taxon>Vanrija</taxon>
    </lineage>
</organism>
<evidence type="ECO:0000256" key="4">
    <source>
        <dbReference type="ARBA" id="ARBA00022964"/>
    </source>
</evidence>
<comment type="cofactor">
    <cofactor evidence="1">
        <name>Fe(3+)</name>
        <dbReference type="ChEBI" id="CHEBI:29034"/>
    </cofactor>
</comment>
<dbReference type="Gene3D" id="2.60.130.10">
    <property type="entry name" value="Aromatic compound dioxygenase"/>
    <property type="match status" value="1"/>
</dbReference>
<evidence type="ECO:0000259" key="8">
    <source>
        <dbReference type="Pfam" id="PF04444"/>
    </source>
</evidence>
<dbReference type="Pfam" id="PF00775">
    <property type="entry name" value="Dioxygenase_C"/>
    <property type="match status" value="1"/>
</dbReference>
<dbReference type="EMBL" id="JBBXJM010000003">
    <property type="protein sequence ID" value="KAL1409409.1"/>
    <property type="molecule type" value="Genomic_DNA"/>
</dbReference>
<dbReference type="SUPFAM" id="SSF49482">
    <property type="entry name" value="Aromatic compound dioxygenase"/>
    <property type="match status" value="1"/>
</dbReference>